<protein>
    <submittedName>
        <fullName evidence="2">Uncharacterized protein</fullName>
    </submittedName>
</protein>
<reference evidence="2 3" key="1">
    <citation type="submission" date="2018-06" db="EMBL/GenBank/DDBJ databases">
        <title>Genomic Encyclopedia of Archaeal and Bacterial Type Strains, Phase II (KMG-II): from individual species to whole genera.</title>
        <authorList>
            <person name="Goeker M."/>
        </authorList>
    </citation>
    <scope>NUCLEOTIDE SEQUENCE [LARGE SCALE GENOMIC DNA]</scope>
    <source>
        <strain evidence="2 3">DSM 23446</strain>
    </source>
</reference>
<accession>A0A327PI98</accession>
<proteinExistence type="predicted"/>
<evidence type="ECO:0000313" key="2">
    <source>
        <dbReference type="EMBL" id="RAI91888.1"/>
    </source>
</evidence>
<comment type="caution">
    <text evidence="2">The sequence shown here is derived from an EMBL/GenBank/DDBJ whole genome shotgun (WGS) entry which is preliminary data.</text>
</comment>
<keyword evidence="3" id="KW-1185">Reference proteome</keyword>
<name>A0A327PI98_9BACT</name>
<dbReference type="Proteomes" id="UP000249610">
    <property type="component" value="Unassembled WGS sequence"/>
</dbReference>
<organism evidence="2 3">
    <name type="scientific">Algoriphagus yeomjeoni</name>
    <dbReference type="NCBI Taxonomy" id="291403"/>
    <lineage>
        <taxon>Bacteria</taxon>
        <taxon>Pseudomonadati</taxon>
        <taxon>Bacteroidota</taxon>
        <taxon>Cytophagia</taxon>
        <taxon>Cytophagales</taxon>
        <taxon>Cyclobacteriaceae</taxon>
        <taxon>Algoriphagus</taxon>
    </lineage>
</organism>
<evidence type="ECO:0000313" key="3">
    <source>
        <dbReference type="Proteomes" id="UP000249610"/>
    </source>
</evidence>
<dbReference type="RefSeq" id="WP_158530504.1">
    <property type="nucleotide sequence ID" value="NZ_QLLK01000003.1"/>
</dbReference>
<gene>
    <name evidence="2" type="ORF">LV83_01113</name>
    <name evidence="1" type="ORF">LV83_04047</name>
</gene>
<sequence>MELTIGLRINEAALDSYGWLFFRVLYSLTKTGGNAKKPVPKDIGTGF</sequence>
<dbReference type="EMBL" id="QLLK01000003">
    <property type="protein sequence ID" value="RAI91888.1"/>
    <property type="molecule type" value="Genomic_DNA"/>
</dbReference>
<dbReference type="EMBL" id="QLLK01000018">
    <property type="protein sequence ID" value="RAI84156.1"/>
    <property type="molecule type" value="Genomic_DNA"/>
</dbReference>
<dbReference type="AlphaFoldDB" id="A0A327PI98"/>
<evidence type="ECO:0000313" key="1">
    <source>
        <dbReference type="EMBL" id="RAI84156.1"/>
    </source>
</evidence>